<feature type="region of interest" description="Disordered" evidence="1">
    <location>
        <begin position="146"/>
        <end position="179"/>
    </location>
</feature>
<feature type="compositionally biased region" description="Basic and acidic residues" evidence="1">
    <location>
        <begin position="158"/>
        <end position="179"/>
    </location>
</feature>
<sequence>MSPPTLAAGSSQPERVKAPPSQVNEAGSRRRWISAERLNGVVRCPPLEQVGVPAVGDDHERQRVRGAGDPVHHVVVRLVGQVDLQQADHLSAVGDRCQHGPRAVAGDDLGGLLPEGAFVGPAVEGEDLGVLLAVAPAGTAAGRLVGQPDQRTAAEVGDQQRDAERVQRRGDDAGDGLDRLHRGGVLGRLQHPGQHGLLAVLHAPSIFSARGCRLTSGRSRPEGRERPMVPYCI</sequence>
<dbReference type="AlphaFoldDB" id="A0AAU7R4H6"/>
<dbReference type="RefSeq" id="WP_349879248.1">
    <property type="nucleotide sequence ID" value="NZ_CP157974.1"/>
</dbReference>
<accession>A0AAU7R4H6</accession>
<evidence type="ECO:0000313" key="2">
    <source>
        <dbReference type="EMBL" id="XBT82875.1"/>
    </source>
</evidence>
<dbReference type="EMBL" id="CP157974">
    <property type="protein sequence ID" value="XBT82875.1"/>
    <property type="molecule type" value="Genomic_DNA"/>
</dbReference>
<feature type="region of interest" description="Disordered" evidence="1">
    <location>
        <begin position="1"/>
        <end position="30"/>
    </location>
</feature>
<gene>
    <name evidence="2" type="ORF">ABIH81_05125</name>
</gene>
<reference evidence="2" key="1">
    <citation type="submission" date="2024-06" db="EMBL/GenBank/DDBJ databases">
        <title>Micromonospora sp. strain HUAS YX12 genome sequences.</title>
        <authorList>
            <person name="Mo P."/>
        </authorList>
    </citation>
    <scope>NUCLEOTIDE SEQUENCE</scope>
    <source>
        <strain evidence="2">HUAS YX12</strain>
    </source>
</reference>
<organism evidence="2">
    <name type="scientific">Micromonospora sp. HUAS YX12</name>
    <dbReference type="NCBI Taxonomy" id="3156396"/>
    <lineage>
        <taxon>Bacteria</taxon>
        <taxon>Bacillati</taxon>
        <taxon>Actinomycetota</taxon>
        <taxon>Actinomycetes</taxon>
        <taxon>Micromonosporales</taxon>
        <taxon>Micromonosporaceae</taxon>
        <taxon>Micromonospora</taxon>
    </lineage>
</organism>
<protein>
    <submittedName>
        <fullName evidence="2">Uncharacterized protein</fullName>
    </submittedName>
</protein>
<name>A0AAU7R4H6_9ACTN</name>
<evidence type="ECO:0000256" key="1">
    <source>
        <dbReference type="SAM" id="MobiDB-lite"/>
    </source>
</evidence>
<proteinExistence type="predicted"/>